<dbReference type="CDD" id="cd00207">
    <property type="entry name" value="fer2"/>
    <property type="match status" value="1"/>
</dbReference>
<dbReference type="HOGENOM" id="CLU_082632_6_1_6"/>
<dbReference type="KEGG" id="pseo:OM33_10590"/>
<reference evidence="3 4" key="1">
    <citation type="submission" date="2014-11" db="EMBL/GenBank/DDBJ databases">
        <title>Complete Genome Sequence of Pseudoalteromonas sp. Strain OCN003 Isolated from Kaneohe Bay, Oahu, Hawaii.</title>
        <authorList>
            <person name="Beurmann S."/>
            <person name="Videau P."/>
            <person name="Ushijima B."/>
            <person name="Smith A.M."/>
            <person name="Aeby G.S."/>
            <person name="Callahan S.M."/>
            <person name="Belcaid M."/>
        </authorList>
    </citation>
    <scope>NUCLEOTIDE SEQUENCE [LARGE SCALE GENOMIC DNA]</scope>
    <source>
        <strain evidence="3 4">OCN003</strain>
    </source>
</reference>
<gene>
    <name evidence="3" type="ORF">OM33_10590</name>
</gene>
<proteinExistence type="predicted"/>
<dbReference type="SUPFAM" id="SSF54292">
    <property type="entry name" value="2Fe-2S ferredoxin-like"/>
    <property type="match status" value="1"/>
</dbReference>
<organism evidence="3 4">
    <name type="scientific">Pseudoalteromonas piratica</name>
    <dbReference type="NCBI Taxonomy" id="1348114"/>
    <lineage>
        <taxon>Bacteria</taxon>
        <taxon>Pseudomonadati</taxon>
        <taxon>Pseudomonadota</taxon>
        <taxon>Gammaproteobacteria</taxon>
        <taxon>Alteromonadales</taxon>
        <taxon>Pseudoalteromonadaceae</taxon>
        <taxon>Pseudoalteromonas</taxon>
    </lineage>
</organism>
<dbReference type="NCBIfam" id="NF007985">
    <property type="entry name" value="PRK10713.1"/>
    <property type="match status" value="1"/>
</dbReference>
<evidence type="ECO:0000313" key="3">
    <source>
        <dbReference type="EMBL" id="AIY65551.1"/>
    </source>
</evidence>
<keyword evidence="4" id="KW-1185">Reference proteome</keyword>
<dbReference type="Pfam" id="PF00111">
    <property type="entry name" value="Fer2"/>
    <property type="match status" value="1"/>
</dbReference>
<dbReference type="Proteomes" id="UP000030341">
    <property type="component" value="Chromosome 1"/>
</dbReference>
<dbReference type="STRING" id="1348114.OM33_10590"/>
<evidence type="ECO:0000256" key="1">
    <source>
        <dbReference type="ARBA" id="ARBA00023075"/>
    </source>
</evidence>
<sequence length="87" mass="9906">MCKVTIANTDQSLHFDSDQPNLLTFLEKNQLKPQFHCREGFCGACRCKLNSGQVEYQQEPLAFVRKGEILLCCATPIDDIEIDIPKF</sequence>
<dbReference type="InterPro" id="IPR006058">
    <property type="entry name" value="2Fe2S_fd_BS"/>
</dbReference>
<feature type="domain" description="2Fe-2S ferredoxin-type" evidence="2">
    <location>
        <begin position="2"/>
        <end position="87"/>
    </location>
</feature>
<dbReference type="eggNOG" id="COG1018">
    <property type="taxonomic scope" value="Bacteria"/>
</dbReference>
<keyword evidence="1" id="KW-0830">Ubiquinone</keyword>
<dbReference type="InterPro" id="IPR001041">
    <property type="entry name" value="2Fe-2S_ferredoxin-type"/>
</dbReference>
<dbReference type="Gene3D" id="3.10.20.30">
    <property type="match status" value="1"/>
</dbReference>
<dbReference type="GO" id="GO:0051537">
    <property type="term" value="F:2 iron, 2 sulfur cluster binding"/>
    <property type="evidence" value="ECO:0007669"/>
    <property type="project" value="InterPro"/>
</dbReference>
<evidence type="ECO:0000313" key="4">
    <source>
        <dbReference type="Proteomes" id="UP000030341"/>
    </source>
</evidence>
<accession>A0A0A7EHK9</accession>
<protein>
    <submittedName>
        <fullName evidence="3">2Fe-2S ferredoxin</fullName>
    </submittedName>
</protein>
<dbReference type="InterPro" id="IPR036010">
    <property type="entry name" value="2Fe-2S_ferredoxin-like_sf"/>
</dbReference>
<dbReference type="OrthoDB" id="9796486at2"/>
<dbReference type="InterPro" id="IPR012675">
    <property type="entry name" value="Beta-grasp_dom_sf"/>
</dbReference>
<dbReference type="EMBL" id="CP009888">
    <property type="protein sequence ID" value="AIY65551.1"/>
    <property type="molecule type" value="Genomic_DNA"/>
</dbReference>
<name>A0A0A7EHK9_9GAMM</name>
<evidence type="ECO:0000259" key="2">
    <source>
        <dbReference type="PROSITE" id="PS51085"/>
    </source>
</evidence>
<dbReference type="RefSeq" id="WP_038641540.1">
    <property type="nucleotide sequence ID" value="NZ_CP009888.1"/>
</dbReference>
<dbReference type="PROSITE" id="PS51085">
    <property type="entry name" value="2FE2S_FER_2"/>
    <property type="match status" value="1"/>
</dbReference>
<dbReference type="PROSITE" id="PS00197">
    <property type="entry name" value="2FE2S_FER_1"/>
    <property type="match status" value="1"/>
</dbReference>
<dbReference type="AlphaFoldDB" id="A0A0A7EHK9"/>